<dbReference type="Gene3D" id="3.30.40.150">
    <property type="entry name" value="TRAF-like zinc-finger, N-terminal subdomain"/>
    <property type="match status" value="1"/>
</dbReference>
<dbReference type="GO" id="GO:0008270">
    <property type="term" value="F:zinc ion binding"/>
    <property type="evidence" value="ECO:0007669"/>
    <property type="project" value="UniProtKB-KW"/>
</dbReference>
<evidence type="ECO:0000259" key="6">
    <source>
        <dbReference type="PROSITE" id="PS50181"/>
    </source>
</evidence>
<keyword evidence="4" id="KW-0862">Zinc</keyword>
<dbReference type="InterPro" id="IPR001810">
    <property type="entry name" value="F-box_dom"/>
</dbReference>
<evidence type="ECO:0000256" key="1">
    <source>
        <dbReference type="ARBA" id="ARBA00022723"/>
    </source>
</evidence>
<evidence type="ECO:0000313" key="8">
    <source>
        <dbReference type="Proteomes" id="UP000827092"/>
    </source>
</evidence>
<dbReference type="Proteomes" id="UP000827092">
    <property type="component" value="Unassembled WGS sequence"/>
</dbReference>
<comment type="caution">
    <text evidence="7">The sequence shown here is derived from an EMBL/GenBank/DDBJ whole genome shotgun (WGS) entry which is preliminary data.</text>
</comment>
<feature type="compositionally biased region" description="Basic and acidic residues" evidence="5">
    <location>
        <begin position="600"/>
        <end position="618"/>
    </location>
</feature>
<evidence type="ECO:0000256" key="5">
    <source>
        <dbReference type="SAM" id="MobiDB-lite"/>
    </source>
</evidence>
<dbReference type="PANTHER" id="PTHR15933">
    <property type="entry name" value="PROTEIN CBG16327"/>
    <property type="match status" value="1"/>
</dbReference>
<dbReference type="Pfam" id="PF15966">
    <property type="entry name" value="F-box_4"/>
    <property type="match status" value="1"/>
</dbReference>
<organism evidence="7 8">
    <name type="scientific">Oedothorax gibbosus</name>
    <dbReference type="NCBI Taxonomy" id="931172"/>
    <lineage>
        <taxon>Eukaryota</taxon>
        <taxon>Metazoa</taxon>
        <taxon>Ecdysozoa</taxon>
        <taxon>Arthropoda</taxon>
        <taxon>Chelicerata</taxon>
        <taxon>Arachnida</taxon>
        <taxon>Araneae</taxon>
        <taxon>Araneomorphae</taxon>
        <taxon>Entelegynae</taxon>
        <taxon>Araneoidea</taxon>
        <taxon>Linyphiidae</taxon>
        <taxon>Erigoninae</taxon>
        <taxon>Oedothorax</taxon>
    </lineage>
</organism>
<keyword evidence="8" id="KW-1185">Reference proteome</keyword>
<gene>
    <name evidence="7" type="ORF">JTE90_024048</name>
</gene>
<proteinExistence type="predicted"/>
<feature type="region of interest" description="Disordered" evidence="5">
    <location>
        <begin position="598"/>
        <end position="618"/>
    </location>
</feature>
<dbReference type="PROSITE" id="PS50181">
    <property type="entry name" value="FBOX"/>
    <property type="match status" value="1"/>
</dbReference>
<feature type="domain" description="F-box" evidence="6">
    <location>
        <begin position="478"/>
        <end position="532"/>
    </location>
</feature>
<protein>
    <recommendedName>
        <fullName evidence="6">F-box domain-containing protein</fullName>
    </recommendedName>
</protein>
<reference evidence="7 8" key="1">
    <citation type="journal article" date="2022" name="Nat. Ecol. Evol.">
        <title>A masculinizing supergene underlies an exaggerated male reproductive morph in a spider.</title>
        <authorList>
            <person name="Hendrickx F."/>
            <person name="De Corte Z."/>
            <person name="Sonet G."/>
            <person name="Van Belleghem S.M."/>
            <person name="Kostlbacher S."/>
            <person name="Vangestel C."/>
        </authorList>
    </citation>
    <scope>NUCLEOTIDE SEQUENCE [LARGE SCALE GENOMIC DNA]</scope>
    <source>
        <strain evidence="7">W744_W776</strain>
    </source>
</reference>
<evidence type="ECO:0000256" key="4">
    <source>
        <dbReference type="ARBA" id="ARBA00022833"/>
    </source>
</evidence>
<dbReference type="SUPFAM" id="SSF81383">
    <property type="entry name" value="F-box domain"/>
    <property type="match status" value="1"/>
</dbReference>
<dbReference type="InterPro" id="IPR043013">
    <property type="entry name" value="Znf_TRAF_N"/>
</dbReference>
<evidence type="ECO:0000256" key="2">
    <source>
        <dbReference type="ARBA" id="ARBA00022771"/>
    </source>
</evidence>
<dbReference type="AlphaFoldDB" id="A0AAV6VBE0"/>
<sequence>MFRALLNSTAVHLTSIEMIDEDIHPHCMQCFKLVKCTVSPKPGESCNIMSCPLECGAKYHACKNKEHKLLCMNEKVPCINAEYGCPAILCRKYRSKHLISCPASIIHCSEEWDRWPIHLHDKKMTSVQSQLDPLIRSHLDVALAMRDQRMLRRWCVAASQGLPVTNQKFTISASSSLWVFRKWQNSREFSYPPGLEESVCKELCKTCKEAAKNDFIYNKSNNAQAGSLLNTAFIESEGLNTAFIESGEMSDKENSGDVNNKMMDTKETSTTSKLKTSENGVQTKILLPNSDLPHCSLDDVLQLSQFGTIVYHKSSGEGSIYIAVDPAEKYLGSGCAGHQSVACQILDLKFKNPSSSPPWCLPLGLDLNLEARSQHPPSNFMYTFLCCQEFRRDEYAWHYKNVHSEIHGGLNGWLVERCPLAQYGCKFARKRFNPLPDDSRIIYNETLESFGIAYSKEEDSSNTVFNSSKSPNWTCLQNHQLVDLPFDVLQHIVRFLDSFSLSNLSLTSTLFRDICSTVLKDRGLVHLKWEKHKTKDNKICWRTSKNKRWFFSSHFSPIHTWTIDGKNNMANHLKTCPYFNRISQKKAFGYGDPKNAYSPTDKRFADPLKGEERNTTKL</sequence>
<dbReference type="Pfam" id="PF15965">
    <property type="entry name" value="zf-TRAF_2"/>
    <property type="match status" value="1"/>
</dbReference>
<evidence type="ECO:0000313" key="7">
    <source>
        <dbReference type="EMBL" id="KAG8193686.1"/>
    </source>
</evidence>
<dbReference type="PANTHER" id="PTHR15933:SF20">
    <property type="entry name" value="F-BOX DOMAIN-CONTAINING PROTEIN"/>
    <property type="match status" value="1"/>
</dbReference>
<evidence type="ECO:0000256" key="3">
    <source>
        <dbReference type="ARBA" id="ARBA00022786"/>
    </source>
</evidence>
<name>A0AAV6VBE0_9ARAC</name>
<accession>A0AAV6VBE0</accession>
<dbReference type="EMBL" id="JAFNEN010000116">
    <property type="protein sequence ID" value="KAG8193686.1"/>
    <property type="molecule type" value="Genomic_DNA"/>
</dbReference>
<dbReference type="InterPro" id="IPR036047">
    <property type="entry name" value="F-box-like_dom_sf"/>
</dbReference>
<keyword evidence="1" id="KW-0479">Metal-binding</keyword>
<keyword evidence="3" id="KW-0833">Ubl conjugation pathway</keyword>
<keyword evidence="2" id="KW-0863">Zinc-finger</keyword>
<dbReference type="InterPro" id="IPR031890">
    <property type="entry name" value="Fbxo30/Fbxo40"/>
</dbReference>
<dbReference type="InterPro" id="IPR001293">
    <property type="entry name" value="Znf_TRAF"/>
</dbReference>
<dbReference type="GO" id="GO:0061630">
    <property type="term" value="F:ubiquitin protein ligase activity"/>
    <property type="evidence" value="ECO:0007669"/>
    <property type="project" value="InterPro"/>
</dbReference>